<evidence type="ECO:0000256" key="1">
    <source>
        <dbReference type="SAM" id="Phobius"/>
    </source>
</evidence>
<dbReference type="EMBL" id="JAATTO010000032">
    <property type="protein sequence ID" value="MBC9980962.1"/>
    <property type="molecule type" value="Genomic_DNA"/>
</dbReference>
<dbReference type="InterPro" id="IPR025588">
    <property type="entry name" value="YcxB-like_C"/>
</dbReference>
<evidence type="ECO:0000313" key="4">
    <source>
        <dbReference type="Proteomes" id="UP000639516"/>
    </source>
</evidence>
<keyword evidence="1" id="KW-0472">Membrane</keyword>
<feature type="transmembrane region" description="Helical" evidence="1">
    <location>
        <begin position="71"/>
        <end position="90"/>
    </location>
</feature>
<feature type="transmembrane region" description="Helical" evidence="1">
    <location>
        <begin position="40"/>
        <end position="59"/>
    </location>
</feature>
<sequence>MIDEIAPSNLRFEFQVTKDEDKLFRTLVGKKLKTFLDRRIHRMVAVVAFVIVVTSGYIALDRGWLTPRVMFMSILSFVLGEFYMFFMSIWPARRMFDRMFELDQIGEMRWHVVFDDFSIIVRTPNVESRMCWDGIAEVEDSETIVVIWYNSRQGFYIPARVFADTSARTAFTKWASEHVRRAKALSASTTSASATLAEN</sequence>
<evidence type="ECO:0000313" key="3">
    <source>
        <dbReference type="EMBL" id="MBC9980962.1"/>
    </source>
</evidence>
<protein>
    <submittedName>
        <fullName evidence="3">YcxB family protein</fullName>
    </submittedName>
</protein>
<name>A0ABR7UAG6_9BRAD</name>
<dbReference type="RefSeq" id="WP_188103783.1">
    <property type="nucleotide sequence ID" value="NZ_JAANIH010000035.1"/>
</dbReference>
<gene>
    <name evidence="3" type="ORF">HA482_22430</name>
</gene>
<dbReference type="Proteomes" id="UP000639516">
    <property type="component" value="Unassembled WGS sequence"/>
</dbReference>
<keyword evidence="1" id="KW-1133">Transmembrane helix</keyword>
<keyword evidence="1" id="KW-0812">Transmembrane</keyword>
<keyword evidence="4" id="KW-1185">Reference proteome</keyword>
<accession>A0ABR7UAG6</accession>
<proteinExistence type="predicted"/>
<reference evidence="3 4" key="1">
    <citation type="journal article" date="2020" name="Arch. Microbiol.">
        <title>Bradyrhizobium campsiandrae sp. nov., a nitrogen-fixing bacterial strain isolated from a native leguminous tree from the Amazon adapted to flooded conditions.</title>
        <authorList>
            <person name="Cabral Michel D."/>
            <person name="Martins da Costa E."/>
            <person name="Azarias Guimaraes A."/>
            <person name="Soares de Carvalho T."/>
            <person name="Santos de Castro Caputo P."/>
            <person name="Willems A."/>
            <person name="de Souza Moreira F.M."/>
        </authorList>
    </citation>
    <scope>NUCLEOTIDE SEQUENCE [LARGE SCALE GENOMIC DNA]</scope>
    <source>
        <strain evidence="4">INPA 384B</strain>
    </source>
</reference>
<dbReference type="Pfam" id="PF14317">
    <property type="entry name" value="YcxB"/>
    <property type="match status" value="1"/>
</dbReference>
<comment type="caution">
    <text evidence="3">The sequence shown here is derived from an EMBL/GenBank/DDBJ whole genome shotgun (WGS) entry which is preliminary data.</text>
</comment>
<feature type="domain" description="YcxB-like C-terminal" evidence="2">
    <location>
        <begin position="114"/>
        <end position="171"/>
    </location>
</feature>
<organism evidence="3 4">
    <name type="scientific">Bradyrhizobium campsiandrae</name>
    <dbReference type="NCBI Taxonomy" id="1729892"/>
    <lineage>
        <taxon>Bacteria</taxon>
        <taxon>Pseudomonadati</taxon>
        <taxon>Pseudomonadota</taxon>
        <taxon>Alphaproteobacteria</taxon>
        <taxon>Hyphomicrobiales</taxon>
        <taxon>Nitrobacteraceae</taxon>
        <taxon>Bradyrhizobium</taxon>
    </lineage>
</organism>
<evidence type="ECO:0000259" key="2">
    <source>
        <dbReference type="Pfam" id="PF14317"/>
    </source>
</evidence>